<sequence length="296" mass="33066">MASSVSPSLRCLRHVHVASVTLLPGTTFIHPHRPQPNIGQPHPYLAAKHHRLLVLFHLSAGQTRLGRLHSHNLGQPLRPKALGQRARRQRDGLRDARNGCRVEGRDRAHLEQRDQQHRRGCYAHRPASFLAFARVFYTHGSTTTFTIDTSADPHPAPRRECPQAATPSSNPPFPSRPIATYSRPHVDFFVAGLRHGVAYGIHPGDSSRVQGCPDEGPLRERELAASLRQPILRMPDADFASGFRECRRQAYRDASRVSLAAKDGENQVAKGYRVLLPVWGATTTREGYPSLRRSRV</sequence>
<evidence type="ECO:0000313" key="3">
    <source>
        <dbReference type="Proteomes" id="UP000815677"/>
    </source>
</evidence>
<proteinExistence type="predicted"/>
<dbReference type="EMBL" id="DF843074">
    <property type="protein sequence ID" value="GAT47042.1"/>
    <property type="molecule type" value="Genomic_DNA"/>
</dbReference>
<evidence type="ECO:0000256" key="1">
    <source>
        <dbReference type="SAM" id="MobiDB-lite"/>
    </source>
</evidence>
<name>A0ABQ0L7D3_MYCCL</name>
<accession>A0ABQ0L7D3</accession>
<gene>
    <name evidence="2" type="ORF">MCHLO_04530</name>
</gene>
<feature type="region of interest" description="Disordered" evidence="1">
    <location>
        <begin position="69"/>
        <end position="119"/>
    </location>
</feature>
<evidence type="ECO:0000313" key="2">
    <source>
        <dbReference type="EMBL" id="GAT47042.1"/>
    </source>
</evidence>
<protein>
    <submittedName>
        <fullName evidence="2">Uncharacterized protein</fullName>
    </submittedName>
</protein>
<reference evidence="2" key="1">
    <citation type="submission" date="2014-09" db="EMBL/GenBank/DDBJ databases">
        <title>Genome sequence of the luminous mushroom Mycena chlorophos for searching fungal bioluminescence genes.</title>
        <authorList>
            <person name="Tanaka Y."/>
            <person name="Kasuga D."/>
            <person name="Oba Y."/>
            <person name="Hase S."/>
            <person name="Sato K."/>
            <person name="Oba Y."/>
            <person name="Sakakibara Y."/>
        </authorList>
    </citation>
    <scope>NUCLEOTIDE SEQUENCE</scope>
</reference>
<feature type="compositionally biased region" description="Basic and acidic residues" evidence="1">
    <location>
        <begin position="89"/>
        <end position="117"/>
    </location>
</feature>
<feature type="region of interest" description="Disordered" evidence="1">
    <location>
        <begin position="147"/>
        <end position="174"/>
    </location>
</feature>
<keyword evidence="3" id="KW-1185">Reference proteome</keyword>
<dbReference type="Proteomes" id="UP000815677">
    <property type="component" value="Unassembled WGS sequence"/>
</dbReference>
<organism evidence="2 3">
    <name type="scientific">Mycena chlorophos</name>
    <name type="common">Agaric fungus</name>
    <name type="synonym">Agaricus chlorophos</name>
    <dbReference type="NCBI Taxonomy" id="658473"/>
    <lineage>
        <taxon>Eukaryota</taxon>
        <taxon>Fungi</taxon>
        <taxon>Dikarya</taxon>
        <taxon>Basidiomycota</taxon>
        <taxon>Agaricomycotina</taxon>
        <taxon>Agaricomycetes</taxon>
        <taxon>Agaricomycetidae</taxon>
        <taxon>Agaricales</taxon>
        <taxon>Marasmiineae</taxon>
        <taxon>Mycenaceae</taxon>
        <taxon>Mycena</taxon>
    </lineage>
</organism>